<name>A0A897NFL1_9EURY</name>
<feature type="region of interest" description="Disordered" evidence="1">
    <location>
        <begin position="1"/>
        <end position="35"/>
    </location>
</feature>
<dbReference type="Proteomes" id="UP000663305">
    <property type="component" value="Chromosome"/>
</dbReference>
<dbReference type="AlphaFoldDB" id="A0A897NFL1"/>
<evidence type="ECO:0000313" key="3">
    <source>
        <dbReference type="Proteomes" id="UP000663305"/>
    </source>
</evidence>
<evidence type="ECO:0000313" key="2">
    <source>
        <dbReference type="EMBL" id="QSG13220.1"/>
    </source>
</evidence>
<sequence length="66" mass="7203">MSLGVFDRRGTADELRTGTETVTDPRQPTADETDVTAEDTAVLVNLVDHDEIQGLDELVHYSVDTA</sequence>
<proteinExistence type="predicted"/>
<reference evidence="2" key="1">
    <citation type="submission" date="2020-11" db="EMBL/GenBank/DDBJ databases">
        <title>Carbohydrate-dependent, anaerobic sulfur respiration: A novel catabolism in halophilic archaea.</title>
        <authorList>
            <person name="Sorokin D.Y."/>
            <person name="Messina E."/>
            <person name="Smedile F."/>
            <person name="La Cono V."/>
            <person name="Hallsworth J.E."/>
            <person name="Yakimov M.M."/>
        </authorList>
    </citation>
    <scope>NUCLEOTIDE SEQUENCE</scope>
    <source>
        <strain evidence="2">HSR-Bgl</strain>
    </source>
</reference>
<accession>A0A897NFL1</accession>
<organism evidence="2 3">
    <name type="scientific">Halapricum desulfuricans</name>
    <dbReference type="NCBI Taxonomy" id="2841257"/>
    <lineage>
        <taxon>Archaea</taxon>
        <taxon>Methanobacteriati</taxon>
        <taxon>Methanobacteriota</taxon>
        <taxon>Stenosarchaea group</taxon>
        <taxon>Halobacteria</taxon>
        <taxon>Halobacteriales</taxon>
        <taxon>Haloarculaceae</taxon>
        <taxon>Halapricum</taxon>
    </lineage>
</organism>
<dbReference type="EMBL" id="CP064789">
    <property type="protein sequence ID" value="QSG13220.1"/>
    <property type="molecule type" value="Genomic_DNA"/>
</dbReference>
<evidence type="ECO:0000256" key="1">
    <source>
        <dbReference type="SAM" id="MobiDB-lite"/>
    </source>
</evidence>
<gene>
    <name evidence="2" type="ORF">HSBGL_2826</name>
</gene>
<feature type="compositionally biased region" description="Basic and acidic residues" evidence="1">
    <location>
        <begin position="1"/>
        <end position="17"/>
    </location>
</feature>
<protein>
    <submittedName>
        <fullName evidence="2">Uncharacterized protein</fullName>
    </submittedName>
</protein>